<comment type="caution">
    <text evidence="12">The sequence shown here is derived from an EMBL/GenBank/DDBJ whole genome shotgun (WGS) entry which is preliminary data.</text>
</comment>
<evidence type="ECO:0000256" key="3">
    <source>
        <dbReference type="ARBA" id="ARBA00010088"/>
    </source>
</evidence>
<dbReference type="GO" id="GO:0004177">
    <property type="term" value="F:aminopeptidase activity"/>
    <property type="evidence" value="ECO:0007669"/>
    <property type="project" value="UniProtKB-UniRule"/>
</dbReference>
<dbReference type="InterPro" id="IPR029058">
    <property type="entry name" value="AB_hydrolase_fold"/>
</dbReference>
<evidence type="ECO:0000256" key="6">
    <source>
        <dbReference type="ARBA" id="ARBA00022670"/>
    </source>
</evidence>
<dbReference type="AlphaFoldDB" id="A0A1Y1X3G7"/>
<keyword evidence="4 8" id="KW-0031">Aminopeptidase</keyword>
<keyword evidence="13" id="KW-1185">Reference proteome</keyword>
<dbReference type="OrthoDB" id="10249433at2759"/>
<feature type="active site" evidence="9">
    <location>
        <position position="273"/>
    </location>
</feature>
<comment type="subcellular location">
    <subcellularLocation>
        <location evidence="2 8">Cytoplasm</location>
    </subcellularLocation>
</comment>
<feature type="active site" description="Proton donor" evidence="9">
    <location>
        <position position="301"/>
    </location>
</feature>
<dbReference type="EC" id="3.4.11.5" evidence="8 10"/>
<feature type="active site" description="Nucleophile" evidence="9">
    <location>
        <position position="119"/>
    </location>
</feature>
<dbReference type="Gene3D" id="3.40.50.1820">
    <property type="entry name" value="alpha/beta hydrolase"/>
    <property type="match status" value="1"/>
</dbReference>
<dbReference type="InterPro" id="IPR000073">
    <property type="entry name" value="AB_hydrolase_1"/>
</dbReference>
<dbReference type="PIRSF" id="PIRSF006431">
    <property type="entry name" value="Pept_S33"/>
    <property type="match status" value="1"/>
</dbReference>
<evidence type="ECO:0000256" key="4">
    <source>
        <dbReference type="ARBA" id="ARBA00022438"/>
    </source>
</evidence>
<comment type="similarity">
    <text evidence="3 8 10">Belongs to the peptidase S33 family.</text>
</comment>
<evidence type="ECO:0000313" key="13">
    <source>
        <dbReference type="Proteomes" id="UP000193944"/>
    </source>
</evidence>
<evidence type="ECO:0000313" key="12">
    <source>
        <dbReference type="EMBL" id="ORX80323.1"/>
    </source>
</evidence>
<comment type="catalytic activity">
    <reaction evidence="1 8 10">
        <text>Release of N-terminal proline from a peptide.</text>
        <dbReference type="EC" id="3.4.11.5"/>
    </reaction>
</comment>
<keyword evidence="5 8" id="KW-0963">Cytoplasm</keyword>
<evidence type="ECO:0000256" key="7">
    <source>
        <dbReference type="ARBA" id="ARBA00022801"/>
    </source>
</evidence>
<dbReference type="PRINTS" id="PR00793">
    <property type="entry name" value="PROAMNOPTASE"/>
</dbReference>
<protein>
    <recommendedName>
        <fullName evidence="8 10">Proline iminopeptidase</fullName>
        <shortName evidence="8">PIP</shortName>
        <ecNumber evidence="8 10">3.4.11.5</ecNumber>
    </recommendedName>
    <alternativeName>
        <fullName evidence="8">Prolyl aminopeptidase</fullName>
    </alternativeName>
</protein>
<organism evidence="12 13">
    <name type="scientific">Anaeromyces robustus</name>
    <dbReference type="NCBI Taxonomy" id="1754192"/>
    <lineage>
        <taxon>Eukaryota</taxon>
        <taxon>Fungi</taxon>
        <taxon>Fungi incertae sedis</taxon>
        <taxon>Chytridiomycota</taxon>
        <taxon>Chytridiomycota incertae sedis</taxon>
        <taxon>Neocallimastigomycetes</taxon>
        <taxon>Neocallimastigales</taxon>
        <taxon>Neocallimastigaceae</taxon>
        <taxon>Anaeromyces</taxon>
    </lineage>
</organism>
<accession>A0A1Y1X3G7</accession>
<sequence length="322" mass="37407">MTTQQKKNYTDLLYPKIEPYDTGFIRVSEIHTLYYEQSGNPYGNPVIFLHGGPGSGTTPNDRRYFDPKVYRIILMDQRGSGKSTPLGCLEQNTTWDLVSDIEKLRDHLKIDKWVVFGGSWGSTLSLTYSETHPDRVKALIVRGIYLSRESEILWFNQEGGASNLFPDYWDEYYEAIPENERDNYVAAYYKRLTSNNEEEKLYYAKIWTKWEDSASKLYIDIDTDEDPKKTLSYARIECHYLINKGFFDTPNYLLDNIDKIRDIPGVIIQGRYDCICPATSAWELHKKWPEAEFHMLPDCGHSPTEYGIAEKLVAAADKFKYL</sequence>
<dbReference type="STRING" id="1754192.A0A1Y1X3G7"/>
<evidence type="ECO:0000256" key="1">
    <source>
        <dbReference type="ARBA" id="ARBA00001585"/>
    </source>
</evidence>
<gene>
    <name evidence="12" type="ORF">BCR32DRAFT_293890</name>
</gene>
<evidence type="ECO:0000256" key="9">
    <source>
        <dbReference type="PIRSR" id="PIRSR006431-1"/>
    </source>
</evidence>
<dbReference type="PRINTS" id="PR00111">
    <property type="entry name" value="ABHYDROLASE"/>
</dbReference>
<dbReference type="InterPro" id="IPR005944">
    <property type="entry name" value="Pro_iminopeptidase"/>
</dbReference>
<name>A0A1Y1X3G7_9FUNG</name>
<dbReference type="NCBIfam" id="TIGR01249">
    <property type="entry name" value="pro_imino_pep_1"/>
    <property type="match status" value="1"/>
</dbReference>
<evidence type="ECO:0000256" key="8">
    <source>
        <dbReference type="PIRNR" id="PIRNR006431"/>
    </source>
</evidence>
<dbReference type="GO" id="GO:0006508">
    <property type="term" value="P:proteolysis"/>
    <property type="evidence" value="ECO:0007669"/>
    <property type="project" value="UniProtKB-KW"/>
</dbReference>
<proteinExistence type="inferred from homology"/>
<evidence type="ECO:0000256" key="5">
    <source>
        <dbReference type="ARBA" id="ARBA00022490"/>
    </source>
</evidence>
<evidence type="ECO:0000256" key="2">
    <source>
        <dbReference type="ARBA" id="ARBA00004496"/>
    </source>
</evidence>
<keyword evidence="7 8" id="KW-0378">Hydrolase</keyword>
<evidence type="ECO:0000256" key="10">
    <source>
        <dbReference type="RuleBase" id="RU003421"/>
    </source>
</evidence>
<dbReference type="GO" id="GO:0005737">
    <property type="term" value="C:cytoplasm"/>
    <property type="evidence" value="ECO:0007669"/>
    <property type="project" value="UniProtKB-SubCell"/>
</dbReference>
<keyword evidence="6 8" id="KW-0645">Protease</keyword>
<dbReference type="PANTHER" id="PTHR43722">
    <property type="entry name" value="PROLINE IMINOPEPTIDASE"/>
    <property type="match status" value="1"/>
</dbReference>
<dbReference type="Proteomes" id="UP000193944">
    <property type="component" value="Unassembled WGS sequence"/>
</dbReference>
<dbReference type="PANTHER" id="PTHR43722:SF1">
    <property type="entry name" value="PROLINE IMINOPEPTIDASE"/>
    <property type="match status" value="1"/>
</dbReference>
<dbReference type="SUPFAM" id="SSF53474">
    <property type="entry name" value="alpha/beta-Hydrolases"/>
    <property type="match status" value="1"/>
</dbReference>
<reference evidence="12 13" key="2">
    <citation type="submission" date="2016-08" db="EMBL/GenBank/DDBJ databases">
        <title>Pervasive Adenine N6-methylation of Active Genes in Fungi.</title>
        <authorList>
            <consortium name="DOE Joint Genome Institute"/>
            <person name="Mondo S.J."/>
            <person name="Dannebaum R.O."/>
            <person name="Kuo R.C."/>
            <person name="Labutti K."/>
            <person name="Haridas S."/>
            <person name="Kuo A."/>
            <person name="Salamov A."/>
            <person name="Ahrendt S.R."/>
            <person name="Lipzen A."/>
            <person name="Sullivan W."/>
            <person name="Andreopoulos W.B."/>
            <person name="Clum A."/>
            <person name="Lindquist E."/>
            <person name="Daum C."/>
            <person name="Ramamoorthy G.K."/>
            <person name="Gryganskyi A."/>
            <person name="Culley D."/>
            <person name="Magnuson J.K."/>
            <person name="James T.Y."/>
            <person name="O'Malley M.A."/>
            <person name="Stajich J.E."/>
            <person name="Spatafora J.W."/>
            <person name="Visel A."/>
            <person name="Grigoriev I.V."/>
        </authorList>
    </citation>
    <scope>NUCLEOTIDE SEQUENCE [LARGE SCALE GENOMIC DNA]</scope>
    <source>
        <strain evidence="12 13">S4</strain>
    </source>
</reference>
<feature type="domain" description="AB hydrolase-1" evidence="11">
    <location>
        <begin position="44"/>
        <end position="303"/>
    </location>
</feature>
<dbReference type="EMBL" id="MCFG01000148">
    <property type="protein sequence ID" value="ORX80323.1"/>
    <property type="molecule type" value="Genomic_DNA"/>
</dbReference>
<dbReference type="Pfam" id="PF00561">
    <property type="entry name" value="Abhydrolase_1"/>
    <property type="match status" value="1"/>
</dbReference>
<reference evidence="12 13" key="1">
    <citation type="submission" date="2016-08" db="EMBL/GenBank/DDBJ databases">
        <title>A Parts List for Fungal Cellulosomes Revealed by Comparative Genomics.</title>
        <authorList>
            <consortium name="DOE Joint Genome Institute"/>
            <person name="Haitjema C.H."/>
            <person name="Gilmore S.P."/>
            <person name="Henske J.K."/>
            <person name="Solomon K.V."/>
            <person name="De Groot R."/>
            <person name="Kuo A."/>
            <person name="Mondo S.J."/>
            <person name="Salamov A.A."/>
            <person name="Labutti K."/>
            <person name="Zhao Z."/>
            <person name="Chiniquy J."/>
            <person name="Barry K."/>
            <person name="Brewer H.M."/>
            <person name="Purvine S.O."/>
            <person name="Wright A.T."/>
            <person name="Boxma B."/>
            <person name="Van Alen T."/>
            <person name="Hackstein J.H."/>
            <person name="Baker S.E."/>
            <person name="Grigoriev I.V."/>
            <person name="O'Malley M.A."/>
        </authorList>
    </citation>
    <scope>NUCLEOTIDE SEQUENCE [LARGE SCALE GENOMIC DNA]</scope>
    <source>
        <strain evidence="12 13">S4</strain>
    </source>
</reference>
<dbReference type="InterPro" id="IPR002410">
    <property type="entry name" value="Peptidase_S33"/>
</dbReference>
<evidence type="ECO:0000259" key="11">
    <source>
        <dbReference type="Pfam" id="PF00561"/>
    </source>
</evidence>